<name>A0AAN6VNP5_9PEZI</name>
<evidence type="ECO:0000256" key="4">
    <source>
        <dbReference type="ARBA" id="ARBA00006347"/>
    </source>
</evidence>
<dbReference type="CDD" id="cd02961">
    <property type="entry name" value="PDI_a_family"/>
    <property type="match status" value="1"/>
</dbReference>
<proteinExistence type="inferred from homology"/>
<accession>A0AAN6VNP5</accession>
<dbReference type="SUPFAM" id="SSF52833">
    <property type="entry name" value="Thioredoxin-like"/>
    <property type="match status" value="2"/>
</dbReference>
<evidence type="ECO:0000256" key="6">
    <source>
        <dbReference type="ARBA" id="ARBA00022824"/>
    </source>
</evidence>
<comment type="catalytic activity">
    <reaction evidence="1">
        <text>Catalyzes the rearrangement of -S-S- bonds in proteins.</text>
        <dbReference type="EC" id="5.3.4.1"/>
    </reaction>
</comment>
<sequence>MKFNHFAPVSLLVSTSTAWNHVAGKEFLDQKSSERALIACTRGSQALEKEWIAVQETERDRVVSIDCSAEAELCQRSGVSSFPSIRLYHPDGKQTRYRGPRKAAAVKGFLRRTGRPAVSSVTDKNATAFQSIDDVVLIGHFGLRDAHLRQHFTTTAERYHDRYSFALAGAQQGPRVDCYNNLDGLQRSMTEFPSPGSIESFVKLCSTPLIPELTRRNELSFYESRKSIVHYFVRNDKEREEYVAEMRPLARKYEEYLHFVTTDANEYSDAAEMMGVKRGSKGLSVQNPNNGDLFPYTRKETLTAGGVEAFLGDIIQGKVQPWRPDVGHDEL</sequence>
<dbReference type="GO" id="GO:0005788">
    <property type="term" value="C:endoplasmic reticulum lumen"/>
    <property type="evidence" value="ECO:0007669"/>
    <property type="project" value="UniProtKB-SubCell"/>
</dbReference>
<protein>
    <recommendedName>
        <fullName evidence="9">Protein disulfide-isomerase</fullName>
        <ecNumber evidence="5">5.3.4.1</ecNumber>
    </recommendedName>
</protein>
<dbReference type="EMBL" id="MU856910">
    <property type="protein sequence ID" value="KAK4154512.1"/>
    <property type="molecule type" value="Genomic_DNA"/>
</dbReference>
<evidence type="ECO:0000256" key="9">
    <source>
        <dbReference type="ARBA" id="ARBA00039846"/>
    </source>
</evidence>
<dbReference type="Pfam" id="PF13848">
    <property type="entry name" value="Thioredoxin_6"/>
    <property type="match status" value="1"/>
</dbReference>
<dbReference type="PANTHER" id="PTHR18929">
    <property type="entry name" value="PROTEIN DISULFIDE ISOMERASE"/>
    <property type="match status" value="1"/>
</dbReference>
<dbReference type="AlphaFoldDB" id="A0AAN6VNP5"/>
<evidence type="ECO:0000256" key="3">
    <source>
        <dbReference type="ARBA" id="ARBA00004319"/>
    </source>
</evidence>
<dbReference type="EC" id="5.3.4.1" evidence="5"/>
<keyword evidence="7" id="KW-0413">Isomerase</keyword>
<evidence type="ECO:0000313" key="12">
    <source>
        <dbReference type="Proteomes" id="UP001302745"/>
    </source>
</evidence>
<comment type="caution">
    <text evidence="11">The sequence shown here is derived from an EMBL/GenBank/DDBJ whole genome shotgun (WGS) entry which is preliminary data.</text>
</comment>
<dbReference type="GO" id="GO:0003756">
    <property type="term" value="F:protein disulfide isomerase activity"/>
    <property type="evidence" value="ECO:0007669"/>
    <property type="project" value="UniProtKB-EC"/>
</dbReference>
<dbReference type="GO" id="GO:0034976">
    <property type="term" value="P:response to endoplasmic reticulum stress"/>
    <property type="evidence" value="ECO:0007669"/>
    <property type="project" value="TreeGrafter"/>
</dbReference>
<reference evidence="11" key="1">
    <citation type="journal article" date="2023" name="Mol. Phylogenet. Evol.">
        <title>Genome-scale phylogeny and comparative genomics of the fungal order Sordariales.</title>
        <authorList>
            <person name="Hensen N."/>
            <person name="Bonometti L."/>
            <person name="Westerberg I."/>
            <person name="Brannstrom I.O."/>
            <person name="Guillou S."/>
            <person name="Cros-Aarteil S."/>
            <person name="Calhoun S."/>
            <person name="Haridas S."/>
            <person name="Kuo A."/>
            <person name="Mondo S."/>
            <person name="Pangilinan J."/>
            <person name="Riley R."/>
            <person name="LaButti K."/>
            <person name="Andreopoulos B."/>
            <person name="Lipzen A."/>
            <person name="Chen C."/>
            <person name="Yan M."/>
            <person name="Daum C."/>
            <person name="Ng V."/>
            <person name="Clum A."/>
            <person name="Steindorff A."/>
            <person name="Ohm R.A."/>
            <person name="Martin F."/>
            <person name="Silar P."/>
            <person name="Natvig D.O."/>
            <person name="Lalanne C."/>
            <person name="Gautier V."/>
            <person name="Ament-Velasquez S.L."/>
            <person name="Kruys A."/>
            <person name="Hutchinson M.I."/>
            <person name="Powell A.J."/>
            <person name="Barry K."/>
            <person name="Miller A.N."/>
            <person name="Grigoriev I.V."/>
            <person name="Debuchy R."/>
            <person name="Gladieux P."/>
            <person name="Hiltunen Thoren M."/>
            <person name="Johannesson H."/>
        </authorList>
    </citation>
    <scope>NUCLEOTIDE SEQUENCE</scope>
    <source>
        <strain evidence="11">CBS 538.74</strain>
    </source>
</reference>
<dbReference type="Proteomes" id="UP001302745">
    <property type="component" value="Unassembled WGS sequence"/>
</dbReference>
<evidence type="ECO:0000313" key="11">
    <source>
        <dbReference type="EMBL" id="KAK4154512.1"/>
    </source>
</evidence>
<evidence type="ECO:0000256" key="1">
    <source>
        <dbReference type="ARBA" id="ARBA00001182"/>
    </source>
</evidence>
<dbReference type="InterPro" id="IPR036249">
    <property type="entry name" value="Thioredoxin-like_sf"/>
</dbReference>
<keyword evidence="8" id="KW-0676">Redox-active center</keyword>
<dbReference type="GO" id="GO:0006457">
    <property type="term" value="P:protein folding"/>
    <property type="evidence" value="ECO:0007669"/>
    <property type="project" value="TreeGrafter"/>
</dbReference>
<keyword evidence="6" id="KW-0256">Endoplasmic reticulum</keyword>
<evidence type="ECO:0000256" key="2">
    <source>
        <dbReference type="ARBA" id="ARBA00002692"/>
    </source>
</evidence>
<evidence type="ECO:0000256" key="7">
    <source>
        <dbReference type="ARBA" id="ARBA00023235"/>
    </source>
</evidence>
<dbReference type="PANTHER" id="PTHR18929:SF132">
    <property type="entry name" value="PROTEIN DISULFIDE-ISOMERASE A3"/>
    <property type="match status" value="1"/>
</dbReference>
<keyword evidence="12" id="KW-1185">Reference proteome</keyword>
<comment type="subcellular location">
    <subcellularLocation>
        <location evidence="3">Endoplasmic reticulum lumen</location>
    </subcellularLocation>
</comment>
<dbReference type="Pfam" id="PF00085">
    <property type="entry name" value="Thioredoxin"/>
    <property type="match status" value="1"/>
</dbReference>
<dbReference type="CDD" id="cd02982">
    <property type="entry name" value="PDI_b'_family"/>
    <property type="match status" value="1"/>
</dbReference>
<comment type="similarity">
    <text evidence="4">Belongs to the protein disulfide isomerase family.</text>
</comment>
<organism evidence="11 12">
    <name type="scientific">Chaetomidium leptoderma</name>
    <dbReference type="NCBI Taxonomy" id="669021"/>
    <lineage>
        <taxon>Eukaryota</taxon>
        <taxon>Fungi</taxon>
        <taxon>Dikarya</taxon>
        <taxon>Ascomycota</taxon>
        <taxon>Pezizomycotina</taxon>
        <taxon>Sordariomycetes</taxon>
        <taxon>Sordariomycetidae</taxon>
        <taxon>Sordariales</taxon>
        <taxon>Chaetomiaceae</taxon>
        <taxon>Chaetomidium</taxon>
    </lineage>
</organism>
<evidence type="ECO:0000256" key="8">
    <source>
        <dbReference type="ARBA" id="ARBA00023284"/>
    </source>
</evidence>
<evidence type="ECO:0000259" key="10">
    <source>
        <dbReference type="Pfam" id="PF00085"/>
    </source>
</evidence>
<dbReference type="InterPro" id="IPR013766">
    <property type="entry name" value="Thioredoxin_domain"/>
</dbReference>
<gene>
    <name evidence="11" type="ORF">C8A00DRAFT_42734</name>
</gene>
<feature type="domain" description="Thioredoxin" evidence="10">
    <location>
        <begin position="59"/>
        <end position="110"/>
    </location>
</feature>
<reference evidence="11" key="2">
    <citation type="submission" date="2023-05" db="EMBL/GenBank/DDBJ databases">
        <authorList>
            <consortium name="Lawrence Berkeley National Laboratory"/>
            <person name="Steindorff A."/>
            <person name="Hensen N."/>
            <person name="Bonometti L."/>
            <person name="Westerberg I."/>
            <person name="Brannstrom I.O."/>
            <person name="Guillou S."/>
            <person name="Cros-Aarteil S."/>
            <person name="Calhoun S."/>
            <person name="Haridas S."/>
            <person name="Kuo A."/>
            <person name="Mondo S."/>
            <person name="Pangilinan J."/>
            <person name="Riley R."/>
            <person name="Labutti K."/>
            <person name="Andreopoulos B."/>
            <person name="Lipzen A."/>
            <person name="Chen C."/>
            <person name="Yanf M."/>
            <person name="Daum C."/>
            <person name="Ng V."/>
            <person name="Clum A."/>
            <person name="Ohm R."/>
            <person name="Martin F."/>
            <person name="Silar P."/>
            <person name="Natvig D."/>
            <person name="Lalanne C."/>
            <person name="Gautier V."/>
            <person name="Ament-Velasquez S.L."/>
            <person name="Kruys A."/>
            <person name="Hutchinson M.I."/>
            <person name="Powell A.J."/>
            <person name="Barry K."/>
            <person name="Miller A.N."/>
            <person name="Grigoriev I.V."/>
            <person name="Debuchy R."/>
            <person name="Gladieux P."/>
            <person name="Thoren M.H."/>
            <person name="Johannesson H."/>
        </authorList>
    </citation>
    <scope>NUCLEOTIDE SEQUENCE</scope>
    <source>
        <strain evidence="11">CBS 538.74</strain>
    </source>
</reference>
<dbReference type="Gene3D" id="3.40.30.10">
    <property type="entry name" value="Glutaredoxin"/>
    <property type="match status" value="2"/>
</dbReference>
<comment type="function">
    <text evidence="2">Participates in the folding of proteins containing disulfide bonds, may be involved in glycosylation, prolyl hydroxylation and triglyceride transfer.</text>
</comment>
<evidence type="ECO:0000256" key="5">
    <source>
        <dbReference type="ARBA" id="ARBA00012723"/>
    </source>
</evidence>